<evidence type="ECO:0000313" key="16">
    <source>
        <dbReference type="EMBL" id="RQD76986.1"/>
    </source>
</evidence>
<dbReference type="Gene3D" id="3.40.120.10">
    <property type="entry name" value="Alpha-D-Glucose-1,6-Bisphosphate, subunit A, domain 3"/>
    <property type="match status" value="3"/>
</dbReference>
<dbReference type="FunFam" id="3.40.120.10:FF:000002">
    <property type="entry name" value="Phosphoglucosamine mutase"/>
    <property type="match status" value="1"/>
</dbReference>
<feature type="domain" description="Alpha-D-phosphohexomutase C-terminal" evidence="12">
    <location>
        <begin position="373"/>
        <end position="438"/>
    </location>
</feature>
<feature type="modified residue" description="Phosphoserine" evidence="9">
    <location>
        <position position="100"/>
    </location>
</feature>
<evidence type="ECO:0000259" key="13">
    <source>
        <dbReference type="Pfam" id="PF02878"/>
    </source>
</evidence>
<comment type="function">
    <text evidence="9 11">Catalyzes the conversion of glucosamine-6-phosphate to glucosamine-1-phosphate.</text>
</comment>
<comment type="similarity">
    <text evidence="1 9 10">Belongs to the phosphohexose mutase family.</text>
</comment>
<dbReference type="Pfam" id="PF02879">
    <property type="entry name" value="PGM_PMM_II"/>
    <property type="match status" value="1"/>
</dbReference>
<comment type="cofactor">
    <cofactor evidence="9">
        <name>Mg(2+)</name>
        <dbReference type="ChEBI" id="CHEBI:18420"/>
    </cofactor>
    <text evidence="9">Binds 1 Mg(2+) ion per subunit.</text>
</comment>
<dbReference type="InterPro" id="IPR036900">
    <property type="entry name" value="A-D-PHexomutase_C_sf"/>
</dbReference>
<accession>A0A424YGC5</accession>
<dbReference type="GO" id="GO:0005975">
    <property type="term" value="P:carbohydrate metabolic process"/>
    <property type="evidence" value="ECO:0007669"/>
    <property type="project" value="InterPro"/>
</dbReference>
<keyword evidence="3 9" id="KW-0479">Metal-binding</keyword>
<evidence type="ECO:0000256" key="5">
    <source>
        <dbReference type="ARBA" id="ARBA00023235"/>
    </source>
</evidence>
<dbReference type="Pfam" id="PF00408">
    <property type="entry name" value="PGM_PMM_IV"/>
    <property type="match status" value="1"/>
</dbReference>
<dbReference type="PANTHER" id="PTHR42946">
    <property type="entry name" value="PHOSPHOHEXOSE MUTASE"/>
    <property type="match status" value="1"/>
</dbReference>
<dbReference type="GO" id="GO:0008966">
    <property type="term" value="F:phosphoglucosamine mutase activity"/>
    <property type="evidence" value="ECO:0007669"/>
    <property type="project" value="UniProtKB-UniRule"/>
</dbReference>
<dbReference type="EC" id="5.4.2.10" evidence="7 9"/>
<dbReference type="GO" id="GO:0005829">
    <property type="term" value="C:cytosol"/>
    <property type="evidence" value="ECO:0007669"/>
    <property type="project" value="TreeGrafter"/>
</dbReference>
<keyword evidence="2 9" id="KW-0597">Phosphoprotein</keyword>
<sequence length="446" mass="48733">MGQLFGTDGIRGEANRDLTAELALNISRIGACLLVENNEKPSIVVGRDTRISGDMLEGAIISGITSLGIDVHLAGIISTPGVPFLIRDLKAQGGIMISASHNPVEDNGIKFFDSRGLKLPDELEEKIEEYYFQGKDELPRPPGDKVGRTCKIEDASFRYIDYLKETFAGDLKGLKVVVDCANGALYHIAPFLFEELGARVITLHNCPEGDKINVKCGSTHPEVVREALLTHGADAGFTFDGDGDRLIAVDEKGNIVDGDQIMIICGNYLKERGALHKETVVATIMSNLGMDLAAQRLGLNIKRTGVGDRYVLEAMLKEGYNFGGEQSGHIIFLDHNTTGDGALTALNLAKVMTRTEKPLSQLAKLMERLPQVLKNARVKSNKKVFGNERIQEAINRVEGKLGEKGRVLVRPSGTEPLVRVMLEGPYEDELHIMASEITKVIEEELN</sequence>
<comment type="catalytic activity">
    <reaction evidence="6 9 11">
        <text>alpha-D-glucosamine 1-phosphate = D-glucosamine 6-phosphate</text>
        <dbReference type="Rhea" id="RHEA:23424"/>
        <dbReference type="ChEBI" id="CHEBI:58516"/>
        <dbReference type="ChEBI" id="CHEBI:58725"/>
        <dbReference type="EC" id="5.4.2.10"/>
    </reaction>
</comment>
<dbReference type="InterPro" id="IPR005841">
    <property type="entry name" value="Alpha-D-phosphohexomutase_SF"/>
</dbReference>
<dbReference type="PANTHER" id="PTHR42946:SF1">
    <property type="entry name" value="PHOSPHOGLUCOMUTASE (ALPHA-D-GLUCOSE-1,6-BISPHOSPHATE-DEPENDENT)"/>
    <property type="match status" value="1"/>
</dbReference>
<dbReference type="Pfam" id="PF02878">
    <property type="entry name" value="PGM_PMM_I"/>
    <property type="match status" value="1"/>
</dbReference>
<dbReference type="InterPro" id="IPR050060">
    <property type="entry name" value="Phosphoglucosamine_mutase"/>
</dbReference>
<keyword evidence="4 9" id="KW-0460">Magnesium</keyword>
<dbReference type="InterPro" id="IPR005844">
    <property type="entry name" value="A-D-PHexomutase_a/b/a-I"/>
</dbReference>
<dbReference type="GO" id="GO:0000287">
    <property type="term" value="F:magnesium ion binding"/>
    <property type="evidence" value="ECO:0007669"/>
    <property type="project" value="UniProtKB-UniRule"/>
</dbReference>
<reference evidence="16 17" key="1">
    <citation type="submission" date="2018-08" db="EMBL/GenBank/DDBJ databases">
        <title>The metabolism and importance of syntrophic acetate oxidation coupled to methane or sulfide production in haloalkaline environments.</title>
        <authorList>
            <person name="Timmers P.H.A."/>
            <person name="Vavourakis C.D."/>
            <person name="Sorokin D.Y."/>
            <person name="Sinninghe Damste J.S."/>
            <person name="Muyzer G."/>
            <person name="Stams A.J.M."/>
            <person name="Plugge C.M."/>
        </authorList>
    </citation>
    <scope>NUCLEOTIDE SEQUENCE [LARGE SCALE GENOMIC DNA]</scope>
    <source>
        <strain evidence="16">MSAO_Bac1</strain>
    </source>
</reference>
<protein>
    <recommendedName>
        <fullName evidence="8 9">Phosphoglucosamine mutase</fullName>
        <ecNumber evidence="7 9">5.4.2.10</ecNumber>
    </recommendedName>
</protein>
<evidence type="ECO:0000256" key="8">
    <source>
        <dbReference type="ARBA" id="ARBA00068193"/>
    </source>
</evidence>
<comment type="PTM">
    <text evidence="9">Activated by phosphorylation.</text>
</comment>
<feature type="domain" description="Alpha-D-phosphohexomutase alpha/beta/alpha" evidence="14">
    <location>
        <begin position="159"/>
        <end position="253"/>
    </location>
</feature>
<evidence type="ECO:0000313" key="17">
    <source>
        <dbReference type="Proteomes" id="UP000285138"/>
    </source>
</evidence>
<keyword evidence="5 9" id="KW-0413">Isomerase</keyword>
<dbReference type="Gene3D" id="3.30.310.50">
    <property type="entry name" value="Alpha-D-phosphohexomutase, C-terminal domain"/>
    <property type="match status" value="1"/>
</dbReference>
<dbReference type="InterPro" id="IPR005846">
    <property type="entry name" value="A-D-PHexomutase_a/b/a-III"/>
</dbReference>
<dbReference type="GO" id="GO:0006048">
    <property type="term" value="P:UDP-N-acetylglucosamine biosynthetic process"/>
    <property type="evidence" value="ECO:0007669"/>
    <property type="project" value="TreeGrafter"/>
</dbReference>
<feature type="binding site" description="via phosphate group" evidence="9">
    <location>
        <position position="100"/>
    </location>
    <ligand>
        <name>Mg(2+)</name>
        <dbReference type="ChEBI" id="CHEBI:18420"/>
    </ligand>
</feature>
<evidence type="ECO:0000256" key="2">
    <source>
        <dbReference type="ARBA" id="ARBA00022553"/>
    </source>
</evidence>
<dbReference type="PROSITE" id="PS00710">
    <property type="entry name" value="PGM_PMM"/>
    <property type="match status" value="1"/>
</dbReference>
<dbReference type="Proteomes" id="UP000285138">
    <property type="component" value="Unassembled WGS sequence"/>
</dbReference>
<feature type="binding site" evidence="9">
    <location>
        <position position="242"/>
    </location>
    <ligand>
        <name>Mg(2+)</name>
        <dbReference type="ChEBI" id="CHEBI:18420"/>
    </ligand>
</feature>
<feature type="domain" description="Alpha-D-phosphohexomutase alpha/beta/alpha" evidence="15">
    <location>
        <begin position="257"/>
        <end position="368"/>
    </location>
</feature>
<dbReference type="NCBIfam" id="TIGR01455">
    <property type="entry name" value="glmM"/>
    <property type="match status" value="1"/>
</dbReference>
<name>A0A424YGC5_9FIRM</name>
<gene>
    <name evidence="9" type="primary">glmM</name>
    <name evidence="16" type="ORF">D5R97_03320</name>
</gene>
<dbReference type="SUPFAM" id="SSF55957">
    <property type="entry name" value="Phosphoglucomutase, C-terminal domain"/>
    <property type="match status" value="1"/>
</dbReference>
<feature type="domain" description="Alpha-D-phosphohexomutase alpha/beta/alpha" evidence="13">
    <location>
        <begin position="3"/>
        <end position="134"/>
    </location>
</feature>
<dbReference type="Pfam" id="PF02880">
    <property type="entry name" value="PGM_PMM_III"/>
    <property type="match status" value="1"/>
</dbReference>
<proteinExistence type="inferred from homology"/>
<dbReference type="InterPro" id="IPR006352">
    <property type="entry name" value="GlmM_bact"/>
</dbReference>
<comment type="caution">
    <text evidence="16">The sequence shown here is derived from an EMBL/GenBank/DDBJ whole genome shotgun (WGS) entry which is preliminary data.</text>
</comment>
<feature type="binding site" evidence="9">
    <location>
        <position position="240"/>
    </location>
    <ligand>
        <name>Mg(2+)</name>
        <dbReference type="ChEBI" id="CHEBI:18420"/>
    </ligand>
</feature>
<dbReference type="InterPro" id="IPR005845">
    <property type="entry name" value="A-D-PHexomutase_a/b/a-II"/>
</dbReference>
<evidence type="ECO:0000256" key="7">
    <source>
        <dbReference type="ARBA" id="ARBA00066330"/>
    </source>
</evidence>
<evidence type="ECO:0000256" key="1">
    <source>
        <dbReference type="ARBA" id="ARBA00010231"/>
    </source>
</evidence>
<dbReference type="InterPro" id="IPR016055">
    <property type="entry name" value="A-D-PHexomutase_a/b/a-I/II/III"/>
</dbReference>
<evidence type="ECO:0000259" key="12">
    <source>
        <dbReference type="Pfam" id="PF00408"/>
    </source>
</evidence>
<evidence type="ECO:0000256" key="11">
    <source>
        <dbReference type="RuleBase" id="RU004327"/>
    </source>
</evidence>
<dbReference type="CDD" id="cd05802">
    <property type="entry name" value="GlmM"/>
    <property type="match status" value="1"/>
</dbReference>
<dbReference type="InterPro" id="IPR005843">
    <property type="entry name" value="A-D-PHexomutase_C"/>
</dbReference>
<dbReference type="InterPro" id="IPR016066">
    <property type="entry name" value="A-D-PHexomutase_CS"/>
</dbReference>
<dbReference type="AlphaFoldDB" id="A0A424YGC5"/>
<evidence type="ECO:0000256" key="9">
    <source>
        <dbReference type="HAMAP-Rule" id="MF_01554"/>
    </source>
</evidence>
<feature type="binding site" evidence="9">
    <location>
        <position position="244"/>
    </location>
    <ligand>
        <name>Mg(2+)</name>
        <dbReference type="ChEBI" id="CHEBI:18420"/>
    </ligand>
</feature>
<evidence type="ECO:0000256" key="3">
    <source>
        <dbReference type="ARBA" id="ARBA00022723"/>
    </source>
</evidence>
<organism evidence="16 17">
    <name type="scientific">Candidatus Syntrophonatronum acetioxidans</name>
    <dbReference type="NCBI Taxonomy" id="1795816"/>
    <lineage>
        <taxon>Bacteria</taxon>
        <taxon>Bacillati</taxon>
        <taxon>Bacillota</taxon>
        <taxon>Clostridia</taxon>
        <taxon>Eubacteriales</taxon>
        <taxon>Syntrophomonadaceae</taxon>
        <taxon>Candidatus Syntrophonatronum</taxon>
    </lineage>
</organism>
<feature type="active site" description="Phosphoserine intermediate" evidence="9">
    <location>
        <position position="100"/>
    </location>
</feature>
<dbReference type="GO" id="GO:0009252">
    <property type="term" value="P:peptidoglycan biosynthetic process"/>
    <property type="evidence" value="ECO:0007669"/>
    <property type="project" value="TreeGrafter"/>
</dbReference>
<dbReference type="GO" id="GO:0004615">
    <property type="term" value="F:phosphomannomutase activity"/>
    <property type="evidence" value="ECO:0007669"/>
    <property type="project" value="TreeGrafter"/>
</dbReference>
<dbReference type="PRINTS" id="PR00509">
    <property type="entry name" value="PGMPMM"/>
</dbReference>
<evidence type="ECO:0000259" key="15">
    <source>
        <dbReference type="Pfam" id="PF02880"/>
    </source>
</evidence>
<evidence type="ECO:0000259" key="14">
    <source>
        <dbReference type="Pfam" id="PF02879"/>
    </source>
</evidence>
<dbReference type="HAMAP" id="MF_01554_B">
    <property type="entry name" value="GlmM_B"/>
    <property type="match status" value="1"/>
</dbReference>
<evidence type="ECO:0000256" key="6">
    <source>
        <dbReference type="ARBA" id="ARBA00050364"/>
    </source>
</evidence>
<evidence type="ECO:0000256" key="10">
    <source>
        <dbReference type="RuleBase" id="RU004326"/>
    </source>
</evidence>
<dbReference type="EMBL" id="QZAA01000092">
    <property type="protein sequence ID" value="RQD76986.1"/>
    <property type="molecule type" value="Genomic_DNA"/>
</dbReference>
<dbReference type="NCBIfam" id="NF008139">
    <property type="entry name" value="PRK10887.1"/>
    <property type="match status" value="1"/>
</dbReference>
<dbReference type="SUPFAM" id="SSF53738">
    <property type="entry name" value="Phosphoglucomutase, first 3 domains"/>
    <property type="match status" value="3"/>
</dbReference>
<evidence type="ECO:0000256" key="4">
    <source>
        <dbReference type="ARBA" id="ARBA00022842"/>
    </source>
</evidence>
<dbReference type="FunFam" id="3.40.120.10:FF:000001">
    <property type="entry name" value="Phosphoglucosamine mutase"/>
    <property type="match status" value="1"/>
</dbReference>
<dbReference type="FunFam" id="3.30.310.50:FF:000001">
    <property type="entry name" value="Phosphoglucosamine mutase"/>
    <property type="match status" value="1"/>
</dbReference>